<proteinExistence type="predicted"/>
<reference evidence="2" key="1">
    <citation type="submission" date="2025-08" db="UniProtKB">
        <authorList>
            <consortium name="RefSeq"/>
        </authorList>
    </citation>
    <scope>IDENTIFICATION</scope>
</reference>
<keyword evidence="1" id="KW-1185">Reference proteome</keyword>
<dbReference type="Proteomes" id="UP000248480">
    <property type="component" value="Unplaced"/>
</dbReference>
<gene>
    <name evidence="2" type="primary">LOC111821589</name>
</gene>
<dbReference type="RefSeq" id="XP_023592532.1">
    <property type="nucleotide sequence ID" value="XM_023736764.1"/>
</dbReference>
<evidence type="ECO:0000313" key="1">
    <source>
        <dbReference type="Proteomes" id="UP000248480"/>
    </source>
</evidence>
<dbReference type="KEGG" id="tmu:111821589"/>
<accession>A0A2Y9RDQ3</accession>
<evidence type="ECO:0000313" key="2">
    <source>
        <dbReference type="RefSeq" id="XP_023592532.1"/>
    </source>
</evidence>
<name>A0A2Y9RDQ3_TRIMA</name>
<sequence length="45" mass="5297">MCGYGTPHCWKTRKKEENRIGKGPNIYLCCLKKWDSHLLNPSVKY</sequence>
<organism evidence="1 2">
    <name type="scientific">Trichechus manatus latirostris</name>
    <name type="common">Florida manatee</name>
    <dbReference type="NCBI Taxonomy" id="127582"/>
    <lineage>
        <taxon>Eukaryota</taxon>
        <taxon>Metazoa</taxon>
        <taxon>Chordata</taxon>
        <taxon>Craniata</taxon>
        <taxon>Vertebrata</taxon>
        <taxon>Euteleostomi</taxon>
        <taxon>Mammalia</taxon>
        <taxon>Eutheria</taxon>
        <taxon>Afrotheria</taxon>
        <taxon>Sirenia</taxon>
        <taxon>Trichechidae</taxon>
        <taxon>Trichechus</taxon>
    </lineage>
</organism>
<dbReference type="GeneID" id="111821589"/>
<dbReference type="FunCoup" id="A0A2Y9RDQ3">
    <property type="interactions" value="5"/>
</dbReference>
<dbReference type="AlphaFoldDB" id="A0A2Y9RDQ3"/>
<dbReference type="InParanoid" id="A0A2Y9RDQ3"/>
<protein>
    <submittedName>
        <fullName evidence="2">Beta-defensin 104A-like</fullName>
    </submittedName>
</protein>